<dbReference type="InterPro" id="IPR004891">
    <property type="entry name" value="Mercury-R_MerC"/>
</dbReference>
<dbReference type="RefSeq" id="WP_130418930.1">
    <property type="nucleotide sequence ID" value="NZ_SHKW01000001.1"/>
</dbReference>
<keyword evidence="1" id="KW-0472">Membrane</keyword>
<dbReference type="Pfam" id="PF03203">
    <property type="entry name" value="MerC"/>
    <property type="match status" value="1"/>
</dbReference>
<dbReference type="Proteomes" id="UP000292958">
    <property type="component" value="Unassembled WGS sequence"/>
</dbReference>
<protein>
    <submittedName>
        <fullName evidence="2">MerC mercury resistance protein</fullName>
    </submittedName>
</protein>
<evidence type="ECO:0000313" key="3">
    <source>
        <dbReference type="Proteomes" id="UP000292958"/>
    </source>
</evidence>
<comment type="caution">
    <text evidence="2">The sequence shown here is derived from an EMBL/GenBank/DDBJ whole genome shotgun (WGS) entry which is preliminary data.</text>
</comment>
<dbReference type="GO" id="GO:0016020">
    <property type="term" value="C:membrane"/>
    <property type="evidence" value="ECO:0007669"/>
    <property type="project" value="InterPro"/>
</dbReference>
<dbReference type="OrthoDB" id="5513249at2"/>
<dbReference type="GO" id="GO:0015097">
    <property type="term" value="F:mercury ion transmembrane transporter activity"/>
    <property type="evidence" value="ECO:0007669"/>
    <property type="project" value="InterPro"/>
</dbReference>
<dbReference type="AlphaFoldDB" id="A0A4Q7YUZ3"/>
<feature type="transmembrane region" description="Helical" evidence="1">
    <location>
        <begin position="53"/>
        <end position="70"/>
    </location>
</feature>
<evidence type="ECO:0000256" key="1">
    <source>
        <dbReference type="SAM" id="Phobius"/>
    </source>
</evidence>
<feature type="transmembrane region" description="Helical" evidence="1">
    <location>
        <begin position="21"/>
        <end position="41"/>
    </location>
</feature>
<proteinExistence type="predicted"/>
<feature type="transmembrane region" description="Helical" evidence="1">
    <location>
        <begin position="106"/>
        <end position="125"/>
    </location>
</feature>
<keyword evidence="1" id="KW-1133">Transmembrane helix</keyword>
<gene>
    <name evidence="2" type="ORF">BDD14_2420</name>
</gene>
<accession>A0A4Q7YUZ3</accession>
<organism evidence="2 3">
    <name type="scientific">Edaphobacter modestus</name>
    <dbReference type="NCBI Taxonomy" id="388466"/>
    <lineage>
        <taxon>Bacteria</taxon>
        <taxon>Pseudomonadati</taxon>
        <taxon>Acidobacteriota</taxon>
        <taxon>Terriglobia</taxon>
        <taxon>Terriglobales</taxon>
        <taxon>Acidobacteriaceae</taxon>
        <taxon>Edaphobacter</taxon>
    </lineage>
</organism>
<reference evidence="2 3" key="1">
    <citation type="submission" date="2019-02" db="EMBL/GenBank/DDBJ databases">
        <title>Genomic Encyclopedia of Archaeal and Bacterial Type Strains, Phase II (KMG-II): from individual species to whole genera.</title>
        <authorList>
            <person name="Goeker M."/>
        </authorList>
    </citation>
    <scope>NUCLEOTIDE SEQUENCE [LARGE SCALE GENOMIC DNA]</scope>
    <source>
        <strain evidence="2 3">DSM 18101</strain>
    </source>
</reference>
<evidence type="ECO:0000313" key="2">
    <source>
        <dbReference type="EMBL" id="RZU40931.1"/>
    </source>
</evidence>
<dbReference type="EMBL" id="SHKW01000001">
    <property type="protein sequence ID" value="RZU40931.1"/>
    <property type="molecule type" value="Genomic_DNA"/>
</dbReference>
<keyword evidence="1" id="KW-0812">Transmembrane</keyword>
<keyword evidence="3" id="KW-1185">Reference proteome</keyword>
<feature type="transmembrane region" description="Helical" evidence="1">
    <location>
        <begin position="82"/>
        <end position="100"/>
    </location>
</feature>
<name>A0A4Q7YUZ3_9BACT</name>
<sequence length="147" mass="15749">MGTLLHSSQTHLRRYADLAGAAASGVCLIHCLLTPVVISLFPDIIPYLPGDAWFHRALAIGIVMLGAAAFAPGYRIHRRHSLLALIGAGISLILIVAWAGETLSHSLELILSVTGSAMLVAAHLLNHSFCRQCRSCKDLTRCQATNL</sequence>